<reference evidence="2" key="1">
    <citation type="submission" date="2022-11" db="EMBL/GenBank/DDBJ databases">
        <authorList>
            <person name="Kikuchi T."/>
        </authorList>
    </citation>
    <scope>NUCLEOTIDE SEQUENCE</scope>
    <source>
        <strain evidence="2">PS1010</strain>
    </source>
</reference>
<dbReference type="EMBL" id="CANHGI010000005">
    <property type="protein sequence ID" value="CAI5452769.1"/>
    <property type="molecule type" value="Genomic_DNA"/>
</dbReference>
<sequence>MSSQNNTITDQNIDRGSLGEDQIDIEQPDNLAESTDEYELLRYLMKHFDKYSKLTKDPAFEMAIKILSTFDQMIKSTSEAGKIDGKGAKYSSRGIAQIIDKLVKDNIFNFPNLENMYFRDEVLENPESNSSIIPEEGEEILEEQDAPEHVVFRDAATCEKQGIDFFGEKNNFGIPPEIQVMNGYEDSPVSSRCCHQNDKDFEAQRKRKEILRNMYGRLSTYQKRRKSQENRELEYYEQLQTSMFIHSEYYQNTYSGNHDCIESRPSSSGHNLGATACSSDMEIETDEDEREDGELRDTPSPQTVLCVQNQIVDI</sequence>
<feature type="region of interest" description="Disordered" evidence="1">
    <location>
        <begin position="280"/>
        <end position="302"/>
    </location>
</feature>
<proteinExistence type="predicted"/>
<comment type="caution">
    <text evidence="2">The sequence shown here is derived from an EMBL/GenBank/DDBJ whole genome shotgun (WGS) entry which is preliminary data.</text>
</comment>
<evidence type="ECO:0000313" key="3">
    <source>
        <dbReference type="Proteomes" id="UP001152747"/>
    </source>
</evidence>
<accession>A0A9P1N7M4</accession>
<feature type="region of interest" description="Disordered" evidence="1">
    <location>
        <begin position="1"/>
        <end position="29"/>
    </location>
</feature>
<gene>
    <name evidence="2" type="ORF">CAMP_LOCUS15406</name>
</gene>
<protein>
    <submittedName>
        <fullName evidence="2">Uncharacterized protein</fullName>
    </submittedName>
</protein>
<name>A0A9P1N7M4_9PELO</name>
<feature type="compositionally biased region" description="Acidic residues" evidence="1">
    <location>
        <begin position="281"/>
        <end position="294"/>
    </location>
</feature>
<keyword evidence="3" id="KW-1185">Reference proteome</keyword>
<evidence type="ECO:0000313" key="2">
    <source>
        <dbReference type="EMBL" id="CAI5452769.1"/>
    </source>
</evidence>
<organism evidence="2 3">
    <name type="scientific">Caenorhabditis angaria</name>
    <dbReference type="NCBI Taxonomy" id="860376"/>
    <lineage>
        <taxon>Eukaryota</taxon>
        <taxon>Metazoa</taxon>
        <taxon>Ecdysozoa</taxon>
        <taxon>Nematoda</taxon>
        <taxon>Chromadorea</taxon>
        <taxon>Rhabditida</taxon>
        <taxon>Rhabditina</taxon>
        <taxon>Rhabditomorpha</taxon>
        <taxon>Rhabditoidea</taxon>
        <taxon>Rhabditidae</taxon>
        <taxon>Peloderinae</taxon>
        <taxon>Caenorhabditis</taxon>
    </lineage>
</organism>
<evidence type="ECO:0000256" key="1">
    <source>
        <dbReference type="SAM" id="MobiDB-lite"/>
    </source>
</evidence>
<feature type="compositionally biased region" description="Polar residues" evidence="1">
    <location>
        <begin position="1"/>
        <end position="11"/>
    </location>
</feature>
<dbReference type="Proteomes" id="UP001152747">
    <property type="component" value="Unassembled WGS sequence"/>
</dbReference>
<dbReference type="AlphaFoldDB" id="A0A9P1N7M4"/>